<name>X1PTG0_9ZZZZ</name>
<feature type="non-terminal residue" evidence="1">
    <location>
        <position position="1"/>
    </location>
</feature>
<sequence>ETHMELAEWILEAEKVVHVARTLYVNNDADTARDELKNLARKILAAFPDAEVTDP</sequence>
<comment type="caution">
    <text evidence="1">The sequence shown here is derived from an EMBL/GenBank/DDBJ whole genome shotgun (WGS) entry which is preliminary data.</text>
</comment>
<gene>
    <name evidence="1" type="ORF">S12H4_09625</name>
</gene>
<protein>
    <submittedName>
        <fullName evidence="1">Uncharacterized protein</fullName>
    </submittedName>
</protein>
<accession>X1PTG0</accession>
<dbReference type="AlphaFoldDB" id="X1PTG0"/>
<organism evidence="1">
    <name type="scientific">marine sediment metagenome</name>
    <dbReference type="NCBI Taxonomy" id="412755"/>
    <lineage>
        <taxon>unclassified sequences</taxon>
        <taxon>metagenomes</taxon>
        <taxon>ecological metagenomes</taxon>
    </lineage>
</organism>
<evidence type="ECO:0000313" key="1">
    <source>
        <dbReference type="EMBL" id="GAI59113.1"/>
    </source>
</evidence>
<dbReference type="EMBL" id="BARW01003943">
    <property type="protein sequence ID" value="GAI59113.1"/>
    <property type="molecule type" value="Genomic_DNA"/>
</dbReference>
<reference evidence="1" key="1">
    <citation type="journal article" date="2014" name="Front. Microbiol.">
        <title>High frequency of phylogenetically diverse reductive dehalogenase-homologous genes in deep subseafloor sedimentary metagenomes.</title>
        <authorList>
            <person name="Kawai M."/>
            <person name="Futagami T."/>
            <person name="Toyoda A."/>
            <person name="Takaki Y."/>
            <person name="Nishi S."/>
            <person name="Hori S."/>
            <person name="Arai W."/>
            <person name="Tsubouchi T."/>
            <person name="Morono Y."/>
            <person name="Uchiyama I."/>
            <person name="Ito T."/>
            <person name="Fujiyama A."/>
            <person name="Inagaki F."/>
            <person name="Takami H."/>
        </authorList>
    </citation>
    <scope>NUCLEOTIDE SEQUENCE</scope>
    <source>
        <strain evidence="1">Expedition CK06-06</strain>
    </source>
</reference>
<proteinExistence type="predicted"/>